<name>A0A7C9HEF4_9BACT</name>
<dbReference type="GO" id="GO:0009229">
    <property type="term" value="P:thiamine diphosphate biosynthetic process"/>
    <property type="evidence" value="ECO:0007669"/>
    <property type="project" value="InterPro"/>
</dbReference>
<gene>
    <name evidence="9" type="ORF">F0475_07810</name>
</gene>
<evidence type="ECO:0000313" key="10">
    <source>
        <dbReference type="Proteomes" id="UP000482295"/>
    </source>
</evidence>
<dbReference type="InterPro" id="IPR049442">
    <property type="entry name" value="Thi_PPkinase-like_C"/>
</dbReference>
<evidence type="ECO:0000259" key="7">
    <source>
        <dbReference type="Pfam" id="PF04263"/>
    </source>
</evidence>
<dbReference type="RefSeq" id="WP_155716162.1">
    <property type="nucleotide sequence ID" value="NZ_VVIQ01000007.1"/>
</dbReference>
<dbReference type="InterPro" id="IPR053149">
    <property type="entry name" value="TPK"/>
</dbReference>
<dbReference type="GO" id="GO:0006772">
    <property type="term" value="P:thiamine metabolic process"/>
    <property type="evidence" value="ECO:0007669"/>
    <property type="project" value="UniProtKB-UniRule"/>
</dbReference>
<proteinExistence type="predicted"/>
<dbReference type="InterPro" id="IPR036759">
    <property type="entry name" value="TPK_catalytic_sf"/>
</dbReference>
<keyword evidence="1 9" id="KW-0808">Transferase</keyword>
<feature type="domain" description="Thiamin pyrophosphokinase-like substrate-binding" evidence="8">
    <location>
        <begin position="173"/>
        <end position="241"/>
    </location>
</feature>
<keyword evidence="3 9" id="KW-0418">Kinase</keyword>
<dbReference type="EC" id="2.7.6.2" evidence="5"/>
<feature type="domain" description="Thiamin pyrophosphokinase catalytic" evidence="7">
    <location>
        <begin position="56"/>
        <end position="160"/>
    </location>
</feature>
<dbReference type="GO" id="GO:0016301">
    <property type="term" value="F:kinase activity"/>
    <property type="evidence" value="ECO:0007669"/>
    <property type="project" value="UniProtKB-KW"/>
</dbReference>
<evidence type="ECO:0000313" key="9">
    <source>
        <dbReference type="EMBL" id="MUL28205.1"/>
    </source>
</evidence>
<keyword evidence="10" id="KW-1185">Reference proteome</keyword>
<reference evidence="9 10" key="1">
    <citation type="submission" date="2019-09" db="EMBL/GenBank/DDBJ databases">
        <title>Prevotella A2879 sp. nov., isolated from an abscess of a patient.</title>
        <authorList>
            <person name="Buhl M."/>
            <person name="Oberhettinger P."/>
        </authorList>
    </citation>
    <scope>NUCLEOTIDE SEQUENCE [LARGE SCALE GENOMIC DNA]</scope>
    <source>
        <strain evidence="9 10">A2879</strain>
    </source>
</reference>
<dbReference type="PANTHER" id="PTHR41299">
    <property type="entry name" value="THIAMINE PYROPHOSPHOKINASE"/>
    <property type="match status" value="1"/>
</dbReference>
<evidence type="ECO:0000256" key="2">
    <source>
        <dbReference type="ARBA" id="ARBA00022741"/>
    </source>
</evidence>
<dbReference type="Proteomes" id="UP000482295">
    <property type="component" value="Unassembled WGS sequence"/>
</dbReference>
<feature type="region of interest" description="Disordered" evidence="6">
    <location>
        <begin position="1"/>
        <end position="23"/>
    </location>
</feature>
<evidence type="ECO:0000256" key="4">
    <source>
        <dbReference type="ARBA" id="ARBA00022840"/>
    </source>
</evidence>
<evidence type="ECO:0000256" key="5">
    <source>
        <dbReference type="NCBIfam" id="TIGR01378"/>
    </source>
</evidence>
<evidence type="ECO:0000259" key="8">
    <source>
        <dbReference type="Pfam" id="PF21275"/>
    </source>
</evidence>
<dbReference type="CDD" id="cd07995">
    <property type="entry name" value="TPK"/>
    <property type="match status" value="1"/>
</dbReference>
<dbReference type="NCBIfam" id="TIGR01378">
    <property type="entry name" value="thi_PPkinase"/>
    <property type="match status" value="1"/>
</dbReference>
<evidence type="ECO:0000256" key="1">
    <source>
        <dbReference type="ARBA" id="ARBA00022679"/>
    </source>
</evidence>
<protein>
    <recommendedName>
        <fullName evidence="5">Thiamine diphosphokinase</fullName>
        <ecNumber evidence="5">2.7.6.2</ecNumber>
    </recommendedName>
</protein>
<keyword evidence="4" id="KW-0067">ATP-binding</keyword>
<evidence type="ECO:0000256" key="3">
    <source>
        <dbReference type="ARBA" id="ARBA00022777"/>
    </source>
</evidence>
<dbReference type="AlphaFoldDB" id="A0A7C9HEF4"/>
<dbReference type="EMBL" id="VVIQ01000007">
    <property type="protein sequence ID" value="MUL28205.1"/>
    <property type="molecule type" value="Genomic_DNA"/>
</dbReference>
<comment type="caution">
    <text evidence="9">The sequence shown here is derived from an EMBL/GenBank/DDBJ whole genome shotgun (WGS) entry which is preliminary data.</text>
</comment>
<organism evidence="9 10">
    <name type="scientific">Prevotella vespertina</name>
    <dbReference type="NCBI Taxonomy" id="2608404"/>
    <lineage>
        <taxon>Bacteria</taxon>
        <taxon>Pseudomonadati</taxon>
        <taxon>Bacteroidota</taxon>
        <taxon>Bacteroidia</taxon>
        <taxon>Bacteroidales</taxon>
        <taxon>Prevotellaceae</taxon>
        <taxon>Prevotella</taxon>
    </lineage>
</organism>
<keyword evidence="2" id="KW-0547">Nucleotide-binding</keyword>
<dbReference type="InterPro" id="IPR006282">
    <property type="entry name" value="Thi_PPkinase"/>
</dbReference>
<dbReference type="InterPro" id="IPR007371">
    <property type="entry name" value="TPK_catalytic"/>
</dbReference>
<dbReference type="SUPFAM" id="SSF63999">
    <property type="entry name" value="Thiamin pyrophosphokinase, catalytic domain"/>
    <property type="match status" value="1"/>
</dbReference>
<sequence>MIINNKENNKNKQHPHIPNEHPVRLSPPFGGVGGGFCAVILAAGDFPTHVLPLRILRTTDNLIVCDGALTELLEYEIEPTAVVGDGDSLSEELKQRYAHIYHHISEQEFNDLTKATLFARSHLKMDASTHTRPRFCYLGATGKREDHTLGNISLMLYYYRQLAIDPVMITDYGYFVAASGTMRFESFPGQQVSIFNATCKELSSNGLKWDIYPFNELWQGTLNEALSNEFTIHADGDYLIYRTHKV</sequence>
<dbReference type="GO" id="GO:0004788">
    <property type="term" value="F:thiamine diphosphokinase activity"/>
    <property type="evidence" value="ECO:0007669"/>
    <property type="project" value="UniProtKB-UniRule"/>
</dbReference>
<dbReference type="GO" id="GO:0005524">
    <property type="term" value="F:ATP binding"/>
    <property type="evidence" value="ECO:0007669"/>
    <property type="project" value="UniProtKB-KW"/>
</dbReference>
<dbReference type="Gene3D" id="3.40.50.10240">
    <property type="entry name" value="Thiamin pyrophosphokinase, catalytic domain"/>
    <property type="match status" value="1"/>
</dbReference>
<evidence type="ECO:0000256" key="6">
    <source>
        <dbReference type="SAM" id="MobiDB-lite"/>
    </source>
</evidence>
<dbReference type="Pfam" id="PF04263">
    <property type="entry name" value="TPK_catalytic"/>
    <property type="match status" value="1"/>
</dbReference>
<accession>A0A7C9HEF4</accession>
<dbReference type="PANTHER" id="PTHR41299:SF1">
    <property type="entry name" value="THIAMINE PYROPHOSPHOKINASE"/>
    <property type="match status" value="1"/>
</dbReference>
<dbReference type="Pfam" id="PF21275">
    <property type="entry name" value="Thi_PPkinase_C"/>
    <property type="match status" value="1"/>
</dbReference>